<dbReference type="Proteomes" id="UP000240978">
    <property type="component" value="Unassembled WGS sequence"/>
</dbReference>
<keyword evidence="1" id="KW-0812">Transmembrane</keyword>
<proteinExistence type="predicted"/>
<evidence type="ECO:0008006" key="4">
    <source>
        <dbReference type="Google" id="ProtNLM"/>
    </source>
</evidence>
<sequence>MTIKCKAVLLNRMIITMAIGVGLLTLVLFLIFPVVRGYLYFISMVLMLCSLICIFYLNRFELLVIGIEKDDVHLSFVNNSIFRRKEIKVRKAQVRLKWEGKVLIFLIDGQQQAILRKNAADAADWKNLLNGL</sequence>
<keyword evidence="3" id="KW-1185">Reference proteome</keyword>
<accession>A0A2P8FS33</accession>
<dbReference type="EMBL" id="PYGK01000015">
    <property type="protein sequence ID" value="PSL24540.1"/>
    <property type="molecule type" value="Genomic_DNA"/>
</dbReference>
<feature type="transmembrane region" description="Helical" evidence="1">
    <location>
        <begin position="38"/>
        <end position="57"/>
    </location>
</feature>
<feature type="transmembrane region" description="Helical" evidence="1">
    <location>
        <begin position="12"/>
        <end position="32"/>
    </location>
</feature>
<organism evidence="2 3">
    <name type="scientific">Chitinophaga ginsengisoli</name>
    <dbReference type="NCBI Taxonomy" id="363837"/>
    <lineage>
        <taxon>Bacteria</taxon>
        <taxon>Pseudomonadati</taxon>
        <taxon>Bacteroidota</taxon>
        <taxon>Chitinophagia</taxon>
        <taxon>Chitinophagales</taxon>
        <taxon>Chitinophagaceae</taxon>
        <taxon>Chitinophaga</taxon>
    </lineage>
</organism>
<comment type="caution">
    <text evidence="2">The sequence shown here is derived from an EMBL/GenBank/DDBJ whole genome shotgun (WGS) entry which is preliminary data.</text>
</comment>
<keyword evidence="1" id="KW-0472">Membrane</keyword>
<evidence type="ECO:0000256" key="1">
    <source>
        <dbReference type="SAM" id="Phobius"/>
    </source>
</evidence>
<keyword evidence="1" id="KW-1133">Transmembrane helix</keyword>
<evidence type="ECO:0000313" key="2">
    <source>
        <dbReference type="EMBL" id="PSL24540.1"/>
    </source>
</evidence>
<name>A0A2P8FS33_9BACT</name>
<gene>
    <name evidence="2" type="ORF">CLV42_115127</name>
</gene>
<dbReference type="AlphaFoldDB" id="A0A2P8FS33"/>
<protein>
    <recommendedName>
        <fullName evidence="4">PH (Pleckstrin Homology) domain-containing protein</fullName>
    </recommendedName>
</protein>
<evidence type="ECO:0000313" key="3">
    <source>
        <dbReference type="Proteomes" id="UP000240978"/>
    </source>
</evidence>
<reference evidence="2 3" key="1">
    <citation type="submission" date="2018-03" db="EMBL/GenBank/DDBJ databases">
        <title>Genomic Encyclopedia of Archaeal and Bacterial Type Strains, Phase II (KMG-II): from individual species to whole genera.</title>
        <authorList>
            <person name="Goeker M."/>
        </authorList>
    </citation>
    <scope>NUCLEOTIDE SEQUENCE [LARGE SCALE GENOMIC DNA]</scope>
    <source>
        <strain evidence="2 3">DSM 18107</strain>
    </source>
</reference>